<protein>
    <submittedName>
        <fullName evidence="1">Uncharacterized protein</fullName>
    </submittedName>
</protein>
<gene>
    <name evidence="1" type="ORF">MNBD_ALPHA08-1630</name>
</gene>
<name>A0A3B0R7W1_9ZZZZ</name>
<evidence type="ECO:0000313" key="1">
    <source>
        <dbReference type="EMBL" id="VAV89290.1"/>
    </source>
</evidence>
<accession>A0A3B0R7W1</accession>
<sequence length="60" mass="6733">MSLYRCLFLSRRFLALLGPARARRMSAEAQSRLVVAMLLRCGFSDNYGAVADERSEDPGH</sequence>
<reference evidence="1" key="1">
    <citation type="submission" date="2018-06" db="EMBL/GenBank/DDBJ databases">
        <authorList>
            <person name="Zhirakovskaya E."/>
        </authorList>
    </citation>
    <scope>NUCLEOTIDE SEQUENCE</scope>
</reference>
<proteinExistence type="predicted"/>
<dbReference type="AlphaFoldDB" id="A0A3B0R7W1"/>
<dbReference type="EMBL" id="UOEC01000058">
    <property type="protein sequence ID" value="VAV89290.1"/>
    <property type="molecule type" value="Genomic_DNA"/>
</dbReference>
<organism evidence="1">
    <name type="scientific">hydrothermal vent metagenome</name>
    <dbReference type="NCBI Taxonomy" id="652676"/>
    <lineage>
        <taxon>unclassified sequences</taxon>
        <taxon>metagenomes</taxon>
        <taxon>ecological metagenomes</taxon>
    </lineage>
</organism>